<comment type="subunit">
    <text evidence="5">Part of the 50S ribosomal subunit; part of the 5S rRNA/L5/L18/L25 subcomplex. Contacts the 5S rRNA. Binds to the 5S rRNA independently of L5 and L18.</text>
</comment>
<dbReference type="InterPro" id="IPR020056">
    <property type="entry name" value="Rbsml_bL25/Gln-tRNA_synth_N"/>
</dbReference>
<dbReference type="Gene3D" id="2.40.240.10">
    <property type="entry name" value="Ribosomal Protein L25, Chain P"/>
    <property type="match status" value="1"/>
</dbReference>
<dbReference type="Proteomes" id="UP001178354">
    <property type="component" value="Unassembled WGS sequence"/>
</dbReference>
<evidence type="ECO:0000256" key="5">
    <source>
        <dbReference type="HAMAP-Rule" id="MF_01334"/>
    </source>
</evidence>
<organism evidence="9 10">
    <name type="scientific">Porticoccus litoralis</name>
    <dbReference type="NCBI Taxonomy" id="434086"/>
    <lineage>
        <taxon>Bacteria</taxon>
        <taxon>Pseudomonadati</taxon>
        <taxon>Pseudomonadota</taxon>
        <taxon>Gammaproteobacteria</taxon>
        <taxon>Cellvibrionales</taxon>
        <taxon>Porticoccaceae</taxon>
        <taxon>Porticoccus</taxon>
    </lineage>
</organism>
<dbReference type="Gene3D" id="2.170.120.20">
    <property type="entry name" value="Ribosomal protein L25, beta domain"/>
    <property type="match status" value="1"/>
</dbReference>
<dbReference type="NCBIfam" id="TIGR00731">
    <property type="entry name" value="bL25_bact_ctc"/>
    <property type="match status" value="1"/>
</dbReference>
<dbReference type="Pfam" id="PF14693">
    <property type="entry name" value="Ribosomal_TL5_C"/>
    <property type="match status" value="1"/>
</dbReference>
<proteinExistence type="inferred from homology"/>
<evidence type="ECO:0000256" key="4">
    <source>
        <dbReference type="ARBA" id="ARBA00023274"/>
    </source>
</evidence>
<reference evidence="9" key="1">
    <citation type="journal article" date="2010" name="Int. J. Syst. Evol. Microbiol.">
        <title>Porticoccus litoralis gen. nov., sp. nov., a gammaproteobacterium isolated from the Yellow Sea.</title>
        <authorList>
            <person name="Oh H.M."/>
            <person name="Kim H."/>
            <person name="Kim K.M."/>
            <person name="Min G.S."/>
            <person name="Cho J.C."/>
        </authorList>
    </citation>
    <scope>NUCLEOTIDE SEQUENCE</scope>
    <source>
        <strain evidence="9">DSM 25064</strain>
    </source>
</reference>
<dbReference type="InterPro" id="IPR020057">
    <property type="entry name" value="Ribosomal_bL25_b-dom"/>
</dbReference>
<keyword evidence="4 5" id="KW-0687">Ribonucleoprotein</keyword>
<dbReference type="RefSeq" id="WP_305169783.1">
    <property type="nucleotide sequence ID" value="NZ_JAUUUU010000002.1"/>
</dbReference>
<feature type="domain" description="Large ribosomal subunit protein bL25 L25" evidence="7">
    <location>
        <begin position="7"/>
        <end position="95"/>
    </location>
</feature>
<reference evidence="9" key="2">
    <citation type="submission" date="2023-08" db="EMBL/GenBank/DDBJ databases">
        <authorList>
            <person name="Luo J."/>
        </authorList>
    </citation>
    <scope>NUCLEOTIDE SEQUENCE</scope>
    <source>
        <strain evidence="9">DSM 25064</strain>
    </source>
</reference>
<dbReference type="InterPro" id="IPR011035">
    <property type="entry name" value="Ribosomal_bL25/Gln-tRNA_synth"/>
</dbReference>
<dbReference type="InterPro" id="IPR020930">
    <property type="entry name" value="Ribosomal_uL5_bac-type"/>
</dbReference>
<gene>
    <name evidence="5" type="primary">rplY</name>
    <name evidence="5" type="synonym">ctc</name>
    <name evidence="9" type="ORF">Q8A57_04460</name>
</gene>
<evidence type="ECO:0000256" key="2">
    <source>
        <dbReference type="ARBA" id="ARBA00022884"/>
    </source>
</evidence>
<comment type="function">
    <text evidence="5">This is one of the proteins that binds to the 5S RNA in the ribosome where it forms part of the central protuberance.</text>
</comment>
<dbReference type="InterPro" id="IPR037121">
    <property type="entry name" value="Ribosomal_bL25_C"/>
</dbReference>
<keyword evidence="1 5" id="KW-0699">rRNA-binding</keyword>
<protein>
    <recommendedName>
        <fullName evidence="5">Large ribosomal subunit protein bL25</fullName>
    </recommendedName>
    <alternativeName>
        <fullName evidence="5">General stress protein CTC</fullName>
    </alternativeName>
</protein>
<dbReference type="Pfam" id="PF01386">
    <property type="entry name" value="Ribosomal_L25p"/>
    <property type="match status" value="1"/>
</dbReference>
<feature type="region of interest" description="Disordered" evidence="6">
    <location>
        <begin position="188"/>
        <end position="217"/>
    </location>
</feature>
<keyword evidence="3 5" id="KW-0689">Ribosomal protein</keyword>
<dbReference type="AlphaFoldDB" id="A0AAW8B2S3"/>
<evidence type="ECO:0000256" key="3">
    <source>
        <dbReference type="ARBA" id="ARBA00022980"/>
    </source>
</evidence>
<dbReference type="EMBL" id="JAUUUU010000002">
    <property type="protein sequence ID" value="MDP1520216.1"/>
    <property type="molecule type" value="Genomic_DNA"/>
</dbReference>
<comment type="caution">
    <text evidence="9">The sequence shown here is derived from an EMBL/GenBank/DDBJ whole genome shotgun (WGS) entry which is preliminary data.</text>
</comment>
<evidence type="ECO:0000256" key="6">
    <source>
        <dbReference type="SAM" id="MobiDB-lite"/>
    </source>
</evidence>
<evidence type="ECO:0000313" key="10">
    <source>
        <dbReference type="Proteomes" id="UP001178354"/>
    </source>
</evidence>
<dbReference type="SUPFAM" id="SSF50715">
    <property type="entry name" value="Ribosomal protein L25-like"/>
    <property type="match status" value="1"/>
</dbReference>
<name>A0AAW8B2S3_9GAMM</name>
<feature type="domain" description="Large ribosomal subunit protein bL25 beta" evidence="8">
    <location>
        <begin position="103"/>
        <end position="194"/>
    </location>
</feature>
<dbReference type="NCBIfam" id="NF004130">
    <property type="entry name" value="PRK05618.1-5"/>
    <property type="match status" value="1"/>
</dbReference>
<dbReference type="GO" id="GO:0008097">
    <property type="term" value="F:5S rRNA binding"/>
    <property type="evidence" value="ECO:0007669"/>
    <property type="project" value="InterPro"/>
</dbReference>
<keyword evidence="10" id="KW-1185">Reference proteome</keyword>
<dbReference type="NCBIfam" id="NF004612">
    <property type="entry name" value="PRK05943.1"/>
    <property type="match status" value="1"/>
</dbReference>
<dbReference type="GO" id="GO:0022625">
    <property type="term" value="C:cytosolic large ribosomal subunit"/>
    <property type="evidence" value="ECO:0007669"/>
    <property type="project" value="TreeGrafter"/>
</dbReference>
<evidence type="ECO:0000313" key="9">
    <source>
        <dbReference type="EMBL" id="MDP1520216.1"/>
    </source>
</evidence>
<dbReference type="CDD" id="cd00495">
    <property type="entry name" value="Ribosomal_L25_TL5_CTC"/>
    <property type="match status" value="1"/>
</dbReference>
<evidence type="ECO:0000259" key="7">
    <source>
        <dbReference type="Pfam" id="PF01386"/>
    </source>
</evidence>
<dbReference type="PANTHER" id="PTHR33284">
    <property type="entry name" value="RIBOSOMAL PROTEIN L25/GLN-TRNA SYNTHETASE, ANTI-CODON-BINDING DOMAIN-CONTAINING PROTEIN"/>
    <property type="match status" value="1"/>
</dbReference>
<evidence type="ECO:0000256" key="1">
    <source>
        <dbReference type="ARBA" id="ARBA00022730"/>
    </source>
</evidence>
<comment type="similarity">
    <text evidence="5">Belongs to the bacterial ribosomal protein bL25 family. CTC subfamily.</text>
</comment>
<dbReference type="PANTHER" id="PTHR33284:SF1">
    <property type="entry name" value="RIBOSOMAL PROTEIN L25_GLN-TRNA SYNTHETASE, ANTI-CODON-BINDING DOMAIN-CONTAINING PROTEIN"/>
    <property type="match status" value="1"/>
</dbReference>
<sequence>MSDDFKLNAMVRNDMGKGASRRLRREANLVPAIIYGGKNAPENISIASNELEHALQNEAFYSHIITISVDGNDQDVILKDLQRHPSKTVVIHADFLRVSKTQKLHTKVPLHYINEDICVGVKMGGGIISHNMTELDISCLPADLPEYIEVDVSAVDIGGVLHISDIALPSGVESVELSHGAEHDQPIFTINKPKAAVEETTDEEAADKGDNEETSEE</sequence>
<dbReference type="InterPro" id="IPR029751">
    <property type="entry name" value="Ribosomal_L25_dom"/>
</dbReference>
<accession>A0AAW8B2S3</accession>
<dbReference type="NCBIfam" id="NF004128">
    <property type="entry name" value="PRK05618.1-2"/>
    <property type="match status" value="1"/>
</dbReference>
<dbReference type="GO" id="GO:0003735">
    <property type="term" value="F:structural constituent of ribosome"/>
    <property type="evidence" value="ECO:0007669"/>
    <property type="project" value="InterPro"/>
</dbReference>
<keyword evidence="2 5" id="KW-0694">RNA-binding</keyword>
<evidence type="ECO:0000259" key="8">
    <source>
        <dbReference type="Pfam" id="PF14693"/>
    </source>
</evidence>
<dbReference type="HAMAP" id="MF_01334">
    <property type="entry name" value="Ribosomal_bL25_CTC"/>
    <property type="match status" value="1"/>
</dbReference>
<dbReference type="GO" id="GO:0006412">
    <property type="term" value="P:translation"/>
    <property type="evidence" value="ECO:0007669"/>
    <property type="project" value="UniProtKB-UniRule"/>
</dbReference>
<dbReference type="InterPro" id="IPR001021">
    <property type="entry name" value="Ribosomal_bL25_long"/>
</dbReference>